<dbReference type="Proteomes" id="UP000242175">
    <property type="component" value="Chromosome large"/>
</dbReference>
<name>A0A220VER5_9GAMM</name>
<evidence type="ECO:0000256" key="3">
    <source>
        <dbReference type="ARBA" id="ARBA00005840"/>
    </source>
</evidence>
<gene>
    <name evidence="9" type="primary">ccmC</name>
    <name evidence="11" type="ORF">CF386_07060</name>
</gene>
<keyword evidence="9" id="KW-0997">Cell inner membrane</keyword>
<keyword evidence="6 9" id="KW-0201">Cytochrome c-type biogenesis</keyword>
<evidence type="ECO:0000259" key="10">
    <source>
        <dbReference type="Pfam" id="PF01578"/>
    </source>
</evidence>
<evidence type="ECO:0000256" key="7">
    <source>
        <dbReference type="ARBA" id="ARBA00022989"/>
    </source>
</evidence>
<feature type="transmembrane region" description="Helical" evidence="9">
    <location>
        <begin position="96"/>
        <end position="115"/>
    </location>
</feature>
<dbReference type="PRINTS" id="PR01386">
    <property type="entry name" value="CCMCBIOGNSIS"/>
</dbReference>
<evidence type="ECO:0000256" key="8">
    <source>
        <dbReference type="ARBA" id="ARBA00023136"/>
    </source>
</evidence>
<dbReference type="GO" id="GO:0005886">
    <property type="term" value="C:plasma membrane"/>
    <property type="evidence" value="ECO:0007669"/>
    <property type="project" value="UniProtKB-SubCell"/>
</dbReference>
<feature type="transmembrane region" description="Helical" evidence="9">
    <location>
        <begin position="56"/>
        <end position="84"/>
    </location>
</feature>
<keyword evidence="9" id="KW-0813">Transport</keyword>
<dbReference type="PANTHER" id="PTHR30071">
    <property type="entry name" value="HEME EXPORTER PROTEIN C"/>
    <property type="match status" value="1"/>
</dbReference>
<organism evidence="11 12">
    <name type="scientific">Paraphotobacterium marinum</name>
    <dbReference type="NCBI Taxonomy" id="1755811"/>
    <lineage>
        <taxon>Bacteria</taxon>
        <taxon>Pseudomonadati</taxon>
        <taxon>Pseudomonadota</taxon>
        <taxon>Gammaproteobacteria</taxon>
        <taxon>Vibrionales</taxon>
        <taxon>Vibrionaceae</taxon>
        <taxon>Paraphotobacterium</taxon>
    </lineage>
</organism>
<evidence type="ECO:0000256" key="4">
    <source>
        <dbReference type="ARBA" id="ARBA00016463"/>
    </source>
</evidence>
<feature type="transmembrane region" description="Helical" evidence="9">
    <location>
        <begin position="24"/>
        <end position="44"/>
    </location>
</feature>
<dbReference type="KEGG" id="pmai:CF386_07060"/>
<keyword evidence="9" id="KW-1003">Cell membrane</keyword>
<dbReference type="RefSeq" id="WP_089073678.1">
    <property type="nucleotide sequence ID" value="NZ_CBCSAM010000001.1"/>
</dbReference>
<dbReference type="EMBL" id="CP022355">
    <property type="protein sequence ID" value="ASK78770.1"/>
    <property type="molecule type" value="Genomic_DNA"/>
</dbReference>
<feature type="transmembrane region" description="Helical" evidence="9">
    <location>
        <begin position="161"/>
        <end position="181"/>
    </location>
</feature>
<dbReference type="AlphaFoldDB" id="A0A220VER5"/>
<comment type="subcellular location">
    <subcellularLocation>
        <location evidence="9">Cell inner membrane</location>
    </subcellularLocation>
    <subcellularLocation>
        <location evidence="2">Membrane</location>
        <topology evidence="2">Multi-pass membrane protein</topology>
    </subcellularLocation>
</comment>
<dbReference type="InterPro" id="IPR003557">
    <property type="entry name" value="Cyt_c_biogenesis_CcmC"/>
</dbReference>
<dbReference type="GO" id="GO:0015232">
    <property type="term" value="F:heme transmembrane transporter activity"/>
    <property type="evidence" value="ECO:0007669"/>
    <property type="project" value="InterPro"/>
</dbReference>
<evidence type="ECO:0000256" key="2">
    <source>
        <dbReference type="ARBA" id="ARBA00004141"/>
    </source>
</evidence>
<evidence type="ECO:0000313" key="12">
    <source>
        <dbReference type="Proteomes" id="UP000242175"/>
    </source>
</evidence>
<keyword evidence="8 9" id="KW-0472">Membrane</keyword>
<feature type="transmembrane region" description="Helical" evidence="9">
    <location>
        <begin position="127"/>
        <end position="149"/>
    </location>
</feature>
<dbReference type="NCBIfam" id="TIGR01191">
    <property type="entry name" value="ccmC"/>
    <property type="match status" value="1"/>
</dbReference>
<comment type="similarity">
    <text evidence="3 9">Belongs to the CcmC/CycZ/HelC family.</text>
</comment>
<keyword evidence="5 9" id="KW-0812">Transmembrane</keyword>
<evidence type="ECO:0000256" key="9">
    <source>
        <dbReference type="RuleBase" id="RU364092"/>
    </source>
</evidence>
<evidence type="ECO:0000256" key="6">
    <source>
        <dbReference type="ARBA" id="ARBA00022748"/>
    </source>
</evidence>
<reference evidence="11 12" key="1">
    <citation type="journal article" date="2016" name="Int. J. Syst. Evol. Microbiol.">
        <title>Paraphotobacterium marinum gen. nov., sp. nov., a member of the family Vibrionaceae, isolated from surface seawater.</title>
        <authorList>
            <person name="Huang Z."/>
            <person name="Dong C."/>
            <person name="Shao Z."/>
        </authorList>
    </citation>
    <scope>NUCLEOTIDE SEQUENCE [LARGE SCALE GENOMIC DNA]</scope>
    <source>
        <strain evidence="11 12">NSCS20N07D</strain>
    </source>
</reference>
<accession>A0A220VER5</accession>
<dbReference type="Pfam" id="PF01578">
    <property type="entry name" value="Cytochrom_C_asm"/>
    <property type="match status" value="1"/>
</dbReference>
<evidence type="ECO:0000256" key="5">
    <source>
        <dbReference type="ARBA" id="ARBA00022692"/>
    </source>
</evidence>
<dbReference type="GO" id="GO:0020037">
    <property type="term" value="F:heme binding"/>
    <property type="evidence" value="ECO:0007669"/>
    <property type="project" value="InterPro"/>
</dbReference>
<comment type="function">
    <text evidence="1 9">Required for the export of heme to the periplasm for the biogenesis of c-type cytochromes.</text>
</comment>
<feature type="transmembrane region" description="Helical" evidence="9">
    <location>
        <begin position="201"/>
        <end position="222"/>
    </location>
</feature>
<keyword evidence="7 9" id="KW-1133">Transmembrane helix</keyword>
<evidence type="ECO:0000313" key="11">
    <source>
        <dbReference type="EMBL" id="ASK78770.1"/>
    </source>
</evidence>
<protein>
    <recommendedName>
        <fullName evidence="4 9">Heme exporter protein C</fullName>
    </recommendedName>
    <alternativeName>
        <fullName evidence="9">Cytochrome c-type biogenesis protein</fullName>
    </alternativeName>
</protein>
<dbReference type="OrthoDB" id="9778550at2"/>
<sequence length="245" mass="28562">MKKFVVKFLSLDVVYYLAKKNECLLMMASICLIGLGLFWGLFIAPTDYQQGDSYRIMFIHVPCAILSLFTYLILGINSFIFLVWKFKINDLVNKSLLPLGILFTVITLITGSIWGKPTWGTYWIWDARLTSELILLFIYLGIFAIRLAFKSQKLESKVASYFTLIGLIDLPIIHYSVYWWNSIHQGATLSLISHKNIDLHMLWPLLMMLLGIFCYFVWALSIRIRIEIIRSKLNTNWMRVNKENL</sequence>
<dbReference type="GO" id="GO:0017004">
    <property type="term" value="P:cytochrome complex assembly"/>
    <property type="evidence" value="ECO:0007669"/>
    <property type="project" value="UniProtKB-KW"/>
</dbReference>
<dbReference type="InterPro" id="IPR045062">
    <property type="entry name" value="Cyt_c_biogenesis_CcsA/CcmC"/>
</dbReference>
<dbReference type="InterPro" id="IPR002541">
    <property type="entry name" value="Cyt_c_assembly"/>
</dbReference>
<keyword evidence="12" id="KW-1185">Reference proteome</keyword>
<evidence type="ECO:0000256" key="1">
    <source>
        <dbReference type="ARBA" id="ARBA00002442"/>
    </source>
</evidence>
<feature type="domain" description="Cytochrome c assembly protein" evidence="10">
    <location>
        <begin position="20"/>
        <end position="184"/>
    </location>
</feature>
<proteinExistence type="inferred from homology"/>
<dbReference type="PANTHER" id="PTHR30071:SF1">
    <property type="entry name" value="CYTOCHROME B_B6 PROTEIN-RELATED"/>
    <property type="match status" value="1"/>
</dbReference>